<reference evidence="1 2" key="2">
    <citation type="journal article" date="2022" name="Mol. Ecol. Resour.">
        <title>The genomes of chicory, endive, great burdock and yacon provide insights into Asteraceae paleo-polyploidization history and plant inulin production.</title>
        <authorList>
            <person name="Fan W."/>
            <person name="Wang S."/>
            <person name="Wang H."/>
            <person name="Wang A."/>
            <person name="Jiang F."/>
            <person name="Liu H."/>
            <person name="Zhao H."/>
            <person name="Xu D."/>
            <person name="Zhang Y."/>
        </authorList>
    </citation>
    <scope>NUCLEOTIDE SEQUENCE [LARGE SCALE GENOMIC DNA]</scope>
    <source>
        <strain evidence="2">cv. Yunnan</strain>
        <tissue evidence="1">Leaves</tissue>
    </source>
</reference>
<reference evidence="2" key="1">
    <citation type="journal article" date="2022" name="Mol. Ecol. Resour.">
        <title>The genomes of chicory, endive, great burdock and yacon provide insights into Asteraceae palaeo-polyploidization history and plant inulin production.</title>
        <authorList>
            <person name="Fan W."/>
            <person name="Wang S."/>
            <person name="Wang H."/>
            <person name="Wang A."/>
            <person name="Jiang F."/>
            <person name="Liu H."/>
            <person name="Zhao H."/>
            <person name="Xu D."/>
            <person name="Zhang Y."/>
        </authorList>
    </citation>
    <scope>NUCLEOTIDE SEQUENCE [LARGE SCALE GENOMIC DNA]</scope>
    <source>
        <strain evidence="2">cv. Yunnan</strain>
    </source>
</reference>
<name>A0ACB9CC18_9ASTR</name>
<keyword evidence="2" id="KW-1185">Reference proteome</keyword>
<proteinExistence type="predicted"/>
<comment type="caution">
    <text evidence="1">The sequence shown here is derived from an EMBL/GenBank/DDBJ whole genome shotgun (WGS) entry which is preliminary data.</text>
</comment>
<protein>
    <submittedName>
        <fullName evidence="1">Uncharacterized protein</fullName>
    </submittedName>
</protein>
<organism evidence="1 2">
    <name type="scientific">Smallanthus sonchifolius</name>
    <dbReference type="NCBI Taxonomy" id="185202"/>
    <lineage>
        <taxon>Eukaryota</taxon>
        <taxon>Viridiplantae</taxon>
        <taxon>Streptophyta</taxon>
        <taxon>Embryophyta</taxon>
        <taxon>Tracheophyta</taxon>
        <taxon>Spermatophyta</taxon>
        <taxon>Magnoliopsida</taxon>
        <taxon>eudicotyledons</taxon>
        <taxon>Gunneridae</taxon>
        <taxon>Pentapetalae</taxon>
        <taxon>asterids</taxon>
        <taxon>campanulids</taxon>
        <taxon>Asterales</taxon>
        <taxon>Asteraceae</taxon>
        <taxon>Asteroideae</taxon>
        <taxon>Heliantheae alliance</taxon>
        <taxon>Millerieae</taxon>
        <taxon>Smallanthus</taxon>
    </lineage>
</organism>
<dbReference type="Proteomes" id="UP001056120">
    <property type="component" value="Linkage Group LG21"/>
</dbReference>
<accession>A0ACB9CC18</accession>
<evidence type="ECO:0000313" key="2">
    <source>
        <dbReference type="Proteomes" id="UP001056120"/>
    </source>
</evidence>
<sequence length="193" mass="20200">MDKANDLSAAIEAEVVDGNVRVVEFEDMEMSDTGLADGVVMDKVVVEFEDMAALEADEDDSPGEKVDDIAVLGSLNAKDDIARVVVPVALALASQPAPLALAAELEADTGAEEGAAGVDHCQHTFGDTGEKAAGMDDSENTGGNLAFADMKYSENTVGVQLLAQQVRAWLEGKELMLLADSDSAQLMVVLTLD</sequence>
<gene>
    <name evidence="1" type="ORF">L1987_63006</name>
</gene>
<dbReference type="EMBL" id="CM042038">
    <property type="protein sequence ID" value="KAI3731816.1"/>
    <property type="molecule type" value="Genomic_DNA"/>
</dbReference>
<evidence type="ECO:0000313" key="1">
    <source>
        <dbReference type="EMBL" id="KAI3731816.1"/>
    </source>
</evidence>